<dbReference type="Gene3D" id="2.60.40.1820">
    <property type="match status" value="1"/>
</dbReference>
<dbReference type="SUPFAM" id="SSF117070">
    <property type="entry name" value="LEA14-like"/>
    <property type="match status" value="1"/>
</dbReference>
<name>A0ABU9CMF0_9BURK</name>
<accession>A0ABU9CMF0</accession>
<dbReference type="RefSeq" id="WP_341411470.1">
    <property type="nucleotide sequence ID" value="NZ_JBBUTH010000008.1"/>
</dbReference>
<evidence type="ECO:0000313" key="3">
    <source>
        <dbReference type="Proteomes" id="UP001365405"/>
    </source>
</evidence>
<sequence length="168" mass="17650">MTLALTTTRSHRRRRALIGAAAAAVTWGLSGCATLRDEVAPRVELAGVEGLPGEGLELRFLLKLRIQNPADRELRFDGVWAEVELRGLPLAGGGAAVAGVVPRFGEAVVQVPVTASGLALARQAFSLWKSSQQTQGPGPVAYVLRGRLGGTGLAPVRFESRGEVSLSD</sequence>
<dbReference type="InterPro" id="IPR004864">
    <property type="entry name" value="LEA_2"/>
</dbReference>
<evidence type="ECO:0000313" key="2">
    <source>
        <dbReference type="EMBL" id="MEK8051772.1"/>
    </source>
</evidence>
<feature type="domain" description="Water stress and hypersensitive response" evidence="1">
    <location>
        <begin position="43"/>
        <end position="167"/>
    </location>
</feature>
<protein>
    <submittedName>
        <fullName evidence="2">LEA type 2 family protein</fullName>
    </submittedName>
</protein>
<dbReference type="EMBL" id="JBBUTH010000008">
    <property type="protein sequence ID" value="MEK8051772.1"/>
    <property type="molecule type" value="Genomic_DNA"/>
</dbReference>
<keyword evidence="3" id="KW-1185">Reference proteome</keyword>
<dbReference type="InterPro" id="IPR013990">
    <property type="entry name" value="WHy-dom"/>
</dbReference>
<dbReference type="Proteomes" id="UP001365405">
    <property type="component" value="Unassembled WGS sequence"/>
</dbReference>
<reference evidence="2 3" key="1">
    <citation type="submission" date="2024-04" db="EMBL/GenBank/DDBJ databases">
        <title>Novel species of the genus Ideonella isolated from streams.</title>
        <authorList>
            <person name="Lu H."/>
        </authorList>
    </citation>
    <scope>NUCLEOTIDE SEQUENCE [LARGE SCALE GENOMIC DNA]</scope>
    <source>
        <strain evidence="2 3">DXS22W</strain>
    </source>
</reference>
<gene>
    <name evidence="2" type="ORF">AACH10_16090</name>
</gene>
<evidence type="ECO:0000259" key="1">
    <source>
        <dbReference type="SMART" id="SM00769"/>
    </source>
</evidence>
<proteinExistence type="predicted"/>
<comment type="caution">
    <text evidence="2">The sequence shown here is derived from an EMBL/GenBank/DDBJ whole genome shotgun (WGS) entry which is preliminary data.</text>
</comment>
<dbReference type="Pfam" id="PF03168">
    <property type="entry name" value="LEA_2"/>
    <property type="match status" value="1"/>
</dbReference>
<dbReference type="SMART" id="SM00769">
    <property type="entry name" value="WHy"/>
    <property type="match status" value="1"/>
</dbReference>
<organism evidence="2 3">
    <name type="scientific">Pseudaquabacterium inlustre</name>
    <dbReference type="NCBI Taxonomy" id="2984192"/>
    <lineage>
        <taxon>Bacteria</taxon>
        <taxon>Pseudomonadati</taxon>
        <taxon>Pseudomonadota</taxon>
        <taxon>Betaproteobacteria</taxon>
        <taxon>Burkholderiales</taxon>
        <taxon>Sphaerotilaceae</taxon>
        <taxon>Pseudaquabacterium</taxon>
    </lineage>
</organism>